<dbReference type="EMBL" id="JAHLEM010000173">
    <property type="protein sequence ID" value="MBU3865721.1"/>
    <property type="molecule type" value="Genomic_DNA"/>
</dbReference>
<reference evidence="2 3" key="1">
    <citation type="submission" date="2021-06" db="EMBL/GenBank/DDBJ databases">
        <authorList>
            <person name="Pan X."/>
        </authorList>
    </citation>
    <scope>NUCLEOTIDE SEQUENCE [LARGE SCALE GENOMIC DNA]</scope>
    <source>
        <strain evidence="2 3">4503</strain>
    </source>
</reference>
<dbReference type="CDD" id="cd00586">
    <property type="entry name" value="4HBT"/>
    <property type="match status" value="1"/>
</dbReference>
<evidence type="ECO:0000259" key="1">
    <source>
        <dbReference type="Pfam" id="PF03061"/>
    </source>
</evidence>
<proteinExistence type="predicted"/>
<feature type="domain" description="Thioesterase" evidence="1">
    <location>
        <begin position="31"/>
        <end position="114"/>
    </location>
</feature>
<gene>
    <name evidence="2" type="ORF">KN815_17030</name>
</gene>
<accession>A0ABS6CFP5</accession>
<dbReference type="InterPro" id="IPR006683">
    <property type="entry name" value="Thioestr_dom"/>
</dbReference>
<comment type="caution">
    <text evidence="2">The sequence shown here is derived from an EMBL/GenBank/DDBJ whole genome shotgun (WGS) entry which is preliminary data.</text>
</comment>
<dbReference type="Pfam" id="PF03061">
    <property type="entry name" value="4HBT"/>
    <property type="match status" value="1"/>
</dbReference>
<dbReference type="RefSeq" id="WP_216342785.1">
    <property type="nucleotide sequence ID" value="NZ_JAHLEM010000173.1"/>
</dbReference>
<evidence type="ECO:0000313" key="3">
    <source>
        <dbReference type="Proteomes" id="UP000720508"/>
    </source>
</evidence>
<organism evidence="2 3">
    <name type="scientific">Streptomyces niphimycinicus</name>
    <dbReference type="NCBI Taxonomy" id="2842201"/>
    <lineage>
        <taxon>Bacteria</taxon>
        <taxon>Bacillati</taxon>
        <taxon>Actinomycetota</taxon>
        <taxon>Actinomycetes</taxon>
        <taxon>Kitasatosporales</taxon>
        <taxon>Streptomycetaceae</taxon>
        <taxon>Streptomyces</taxon>
    </lineage>
</organism>
<name>A0ABS6CFP5_9ACTN</name>
<dbReference type="Proteomes" id="UP000720508">
    <property type="component" value="Unassembled WGS sequence"/>
</dbReference>
<sequence>MAGIIPSVDTAGPDVGVLVPVAVHFDELDSMGLLHNGRYQVLVERAWGEFWRARGIGGESGIEGDGFNVAKTFNITYELPVSGVGEFAVHLWMKRLGTTSATAGYRVCSADGETTYAHGTRSVVRLDCTTLTPVPWSERVREIARTIGLPEENA</sequence>
<evidence type="ECO:0000313" key="2">
    <source>
        <dbReference type="EMBL" id="MBU3865721.1"/>
    </source>
</evidence>
<protein>
    <submittedName>
        <fullName evidence="2">Acyl-CoA thioesterase</fullName>
    </submittedName>
</protein>
<keyword evidence="3" id="KW-1185">Reference proteome</keyword>